<dbReference type="InterPro" id="IPR025212">
    <property type="entry name" value="CAD_CENP-Q"/>
</dbReference>
<evidence type="ECO:0000256" key="9">
    <source>
        <dbReference type="SAM" id="MobiDB-lite"/>
    </source>
</evidence>
<evidence type="ECO:0000256" key="5">
    <source>
        <dbReference type="ARBA" id="ARBA00022454"/>
    </source>
</evidence>
<protein>
    <recommendedName>
        <fullName evidence="4">Centromere protein Q</fullName>
    </recommendedName>
</protein>
<evidence type="ECO:0000256" key="3">
    <source>
        <dbReference type="ARBA" id="ARBA00008191"/>
    </source>
</evidence>
<dbReference type="Pfam" id="PF13094">
    <property type="entry name" value="CENP-Q"/>
    <property type="match status" value="1"/>
</dbReference>
<keyword evidence="5" id="KW-0158">Chromosome</keyword>
<keyword evidence="8" id="KW-0175">Coiled coil</keyword>
<evidence type="ECO:0000256" key="10">
    <source>
        <dbReference type="SAM" id="Phobius"/>
    </source>
</evidence>
<evidence type="ECO:0000256" key="8">
    <source>
        <dbReference type="SAM" id="Coils"/>
    </source>
</evidence>
<comment type="similarity">
    <text evidence="3">Belongs to the CENP-Q/OKP1 family.</text>
</comment>
<dbReference type="PANTHER" id="PTHR31345:SF3">
    <property type="entry name" value="CENTROMERE PROTEIN Q"/>
    <property type="match status" value="1"/>
</dbReference>
<dbReference type="Proteomes" id="UP000694412">
    <property type="component" value="Chromosome 3"/>
</dbReference>
<evidence type="ECO:0000313" key="12">
    <source>
        <dbReference type="Proteomes" id="UP000694412"/>
    </source>
</evidence>
<dbReference type="GO" id="GO:0000775">
    <property type="term" value="C:chromosome, centromeric region"/>
    <property type="evidence" value="ECO:0007669"/>
    <property type="project" value="UniProtKB-SubCell"/>
</dbReference>
<keyword evidence="12" id="KW-1185">Reference proteome</keyword>
<name>A0A8C2SQN6_COTJA</name>
<dbReference type="Ensembl" id="ENSCJPT00005004167.1">
    <property type="protein sequence ID" value="ENSCJPP00005002315.1"/>
    <property type="gene ID" value="ENSCJPG00005002511.1"/>
</dbReference>
<evidence type="ECO:0000256" key="4">
    <source>
        <dbReference type="ARBA" id="ARBA00016397"/>
    </source>
</evidence>
<reference evidence="11" key="2">
    <citation type="submission" date="2025-08" db="UniProtKB">
        <authorList>
            <consortium name="Ensembl"/>
        </authorList>
    </citation>
    <scope>IDENTIFICATION</scope>
</reference>
<keyword evidence="7" id="KW-0137">Centromere</keyword>
<feature type="coiled-coil region" evidence="8">
    <location>
        <begin position="195"/>
        <end position="257"/>
    </location>
</feature>
<organism evidence="11 12">
    <name type="scientific">Coturnix japonica</name>
    <name type="common">Japanese quail</name>
    <name type="synonym">Coturnix coturnix japonica</name>
    <dbReference type="NCBI Taxonomy" id="93934"/>
    <lineage>
        <taxon>Eukaryota</taxon>
        <taxon>Metazoa</taxon>
        <taxon>Chordata</taxon>
        <taxon>Craniata</taxon>
        <taxon>Vertebrata</taxon>
        <taxon>Euteleostomi</taxon>
        <taxon>Archelosauria</taxon>
        <taxon>Archosauria</taxon>
        <taxon>Dinosauria</taxon>
        <taxon>Saurischia</taxon>
        <taxon>Theropoda</taxon>
        <taxon>Coelurosauria</taxon>
        <taxon>Aves</taxon>
        <taxon>Neognathae</taxon>
        <taxon>Galloanserae</taxon>
        <taxon>Galliformes</taxon>
        <taxon>Phasianidae</taxon>
        <taxon>Perdicinae</taxon>
        <taxon>Coturnix</taxon>
    </lineage>
</organism>
<evidence type="ECO:0000256" key="6">
    <source>
        <dbReference type="ARBA" id="ARBA00023242"/>
    </source>
</evidence>
<proteinExistence type="inferred from homology"/>
<feature type="transmembrane region" description="Helical" evidence="10">
    <location>
        <begin position="13"/>
        <end position="36"/>
    </location>
</feature>
<evidence type="ECO:0000313" key="11">
    <source>
        <dbReference type="Ensembl" id="ENSCJPP00005002315.1"/>
    </source>
</evidence>
<keyword evidence="6" id="KW-0539">Nucleus</keyword>
<sequence>MCHGVSFLWARCWVIWAVCNWVGGFFVLFPPVLCCLQTMKRRRASTEKRGETPDGGTAKRPTKARNQQGPASRTKGTGGKGNKRDQKRKHVTQAVRRKDEEHDDSSSAEVRGHSKKVKLSSATLGSWQPLSDSSRKFLESVMDSEILSILCQQSRGKEDVQKHLNLLKERVLRVFKTLKVPTGKQSNLKNVLSFQVEQEQMLEKNETALVQLQEEINEAEKSAEHTEETMLSLQHDIQVLKSQLEEEEKKARKLFWDSETKELHLPELPKCSLQAPTLQEEILMVKNQKGLLEDMNTIQQSADMRNMLTFIEKIYEKVDVV</sequence>
<feature type="region of interest" description="Disordered" evidence="9">
    <location>
        <begin position="43"/>
        <end position="124"/>
    </location>
</feature>
<keyword evidence="10" id="KW-0472">Membrane</keyword>
<keyword evidence="10" id="KW-0812">Transmembrane</keyword>
<dbReference type="GO" id="GO:0005634">
    <property type="term" value="C:nucleus"/>
    <property type="evidence" value="ECO:0007669"/>
    <property type="project" value="UniProtKB-SubCell"/>
</dbReference>
<dbReference type="AlphaFoldDB" id="A0A8C2SQN6"/>
<accession>A0A8C2SQN6</accession>
<evidence type="ECO:0000256" key="1">
    <source>
        <dbReference type="ARBA" id="ARBA00004123"/>
    </source>
</evidence>
<evidence type="ECO:0000256" key="2">
    <source>
        <dbReference type="ARBA" id="ARBA00004584"/>
    </source>
</evidence>
<evidence type="ECO:0000256" key="7">
    <source>
        <dbReference type="ARBA" id="ARBA00023328"/>
    </source>
</evidence>
<reference evidence="11" key="1">
    <citation type="submission" date="2015-11" db="EMBL/GenBank/DDBJ databases">
        <authorList>
            <consortium name="International Coturnix japonica Genome Analysis Consortium"/>
            <person name="Warren W."/>
            <person name="Burt D.W."/>
            <person name="Antin P.B."/>
            <person name="Lanford R."/>
            <person name="Gros J."/>
            <person name="Wilson R.K."/>
        </authorList>
    </citation>
    <scope>NUCLEOTIDE SEQUENCE [LARGE SCALE GENOMIC DNA]</scope>
</reference>
<comment type="subcellular location">
    <subcellularLocation>
        <location evidence="2">Chromosome</location>
        <location evidence="2">Centromere</location>
    </subcellularLocation>
    <subcellularLocation>
        <location evidence="1">Nucleus</location>
    </subcellularLocation>
</comment>
<dbReference type="GeneTree" id="ENSGT00390000005599"/>
<keyword evidence="10" id="KW-1133">Transmembrane helix</keyword>
<dbReference type="PANTHER" id="PTHR31345">
    <property type="entry name" value="CENTROMERE PROTEIN Q"/>
    <property type="match status" value="1"/>
</dbReference>
<reference evidence="11" key="3">
    <citation type="submission" date="2025-09" db="UniProtKB">
        <authorList>
            <consortium name="Ensembl"/>
        </authorList>
    </citation>
    <scope>IDENTIFICATION</scope>
</reference>
<gene>
    <name evidence="11" type="primary">CENPQ</name>
</gene>